<dbReference type="AlphaFoldDB" id="A0A3E3K475"/>
<dbReference type="CDD" id="cd04333">
    <property type="entry name" value="ProX_deacylase"/>
    <property type="match status" value="1"/>
</dbReference>
<dbReference type="Proteomes" id="UP000261080">
    <property type="component" value="Unassembled WGS sequence"/>
</dbReference>
<evidence type="ECO:0000313" key="2">
    <source>
        <dbReference type="EMBL" id="RGE88659.1"/>
    </source>
</evidence>
<protein>
    <submittedName>
        <fullName evidence="2">YbaK/EbsC family protein</fullName>
    </submittedName>
</protein>
<dbReference type="Pfam" id="PF04073">
    <property type="entry name" value="tRNA_edit"/>
    <property type="match status" value="1"/>
</dbReference>
<accession>A0A3E3K475</accession>
<dbReference type="InterPro" id="IPR007214">
    <property type="entry name" value="YbaK/aa-tRNA-synth-assoc-dom"/>
</dbReference>
<dbReference type="GO" id="GO:0002161">
    <property type="term" value="F:aminoacyl-tRNA deacylase activity"/>
    <property type="evidence" value="ECO:0007669"/>
    <property type="project" value="InterPro"/>
</dbReference>
<keyword evidence="3" id="KW-1185">Reference proteome</keyword>
<dbReference type="GeneID" id="97193987"/>
<dbReference type="OrthoDB" id="9798760at2"/>
<dbReference type="InterPro" id="IPR036754">
    <property type="entry name" value="YbaK/aa-tRNA-synt-asso_dom_sf"/>
</dbReference>
<evidence type="ECO:0000259" key="1">
    <source>
        <dbReference type="Pfam" id="PF04073"/>
    </source>
</evidence>
<organism evidence="2 3">
    <name type="scientific">Sellimonas intestinalis</name>
    <dbReference type="NCBI Taxonomy" id="1653434"/>
    <lineage>
        <taxon>Bacteria</taxon>
        <taxon>Bacillati</taxon>
        <taxon>Bacillota</taxon>
        <taxon>Clostridia</taxon>
        <taxon>Lachnospirales</taxon>
        <taxon>Lachnospiraceae</taxon>
        <taxon>Sellimonas</taxon>
    </lineage>
</organism>
<gene>
    <name evidence="2" type="ORF">DW016_03760</name>
</gene>
<dbReference type="RefSeq" id="WP_053769428.1">
    <property type="nucleotide sequence ID" value="NZ_CALBAT010000009.1"/>
</dbReference>
<dbReference type="PANTHER" id="PTHR30411:SF1">
    <property type="entry name" value="CYTOPLASMIC PROTEIN"/>
    <property type="match status" value="1"/>
</dbReference>
<reference evidence="2 3" key="1">
    <citation type="submission" date="2018-08" db="EMBL/GenBank/DDBJ databases">
        <title>A genome reference for cultivated species of the human gut microbiota.</title>
        <authorList>
            <person name="Zou Y."/>
            <person name="Xue W."/>
            <person name="Luo G."/>
        </authorList>
    </citation>
    <scope>NUCLEOTIDE SEQUENCE [LARGE SCALE GENOMIC DNA]</scope>
    <source>
        <strain evidence="2 3">AF37-2AT</strain>
    </source>
</reference>
<name>A0A3E3K475_9FIRM</name>
<dbReference type="EMBL" id="QVLX01000002">
    <property type="protein sequence ID" value="RGE88659.1"/>
    <property type="molecule type" value="Genomic_DNA"/>
</dbReference>
<dbReference type="Gene3D" id="3.90.960.10">
    <property type="entry name" value="YbaK/aminoacyl-tRNA synthetase-associated domain"/>
    <property type="match status" value="1"/>
</dbReference>
<dbReference type="SUPFAM" id="SSF55826">
    <property type="entry name" value="YbaK/ProRS associated domain"/>
    <property type="match status" value="1"/>
</dbReference>
<comment type="caution">
    <text evidence="2">The sequence shown here is derived from an EMBL/GenBank/DDBJ whole genome shotgun (WGS) entry which is preliminary data.</text>
</comment>
<proteinExistence type="predicted"/>
<evidence type="ECO:0000313" key="3">
    <source>
        <dbReference type="Proteomes" id="UP000261080"/>
    </source>
</evidence>
<dbReference type="PANTHER" id="PTHR30411">
    <property type="entry name" value="CYTOPLASMIC PROTEIN"/>
    <property type="match status" value="1"/>
</dbReference>
<sequence length="155" mass="17383">MSLEAVKQYFKEQDMESRVMEFQQSSATVEEAAAAIRCEPRQIAKTMSFYVDDAPILIVLAGDTKIDNKKYKAKFQQKAKMIPRAQVETATGHQPGGVCPFATGQRFTVYLDVSLKRMERVFPAAGSGQSAVDLTVEELERYSGYMEWIDVGKVQ</sequence>
<feature type="domain" description="YbaK/aminoacyl-tRNA synthetase-associated" evidence="1">
    <location>
        <begin position="26"/>
        <end position="141"/>
    </location>
</feature>